<dbReference type="Pfam" id="PF02661">
    <property type="entry name" value="Fic"/>
    <property type="match status" value="1"/>
</dbReference>
<dbReference type="PROSITE" id="PS51459">
    <property type="entry name" value="FIDO"/>
    <property type="match status" value="1"/>
</dbReference>
<dbReference type="InterPro" id="IPR036597">
    <property type="entry name" value="Fido-like_dom_sf"/>
</dbReference>
<organism evidence="4 5">
    <name type="scientific">Sinorhizobium americanum</name>
    <dbReference type="NCBI Taxonomy" id="194963"/>
    <lineage>
        <taxon>Bacteria</taxon>
        <taxon>Pseudomonadati</taxon>
        <taxon>Pseudomonadota</taxon>
        <taxon>Alphaproteobacteria</taxon>
        <taxon>Hyphomicrobiales</taxon>
        <taxon>Rhizobiaceae</taxon>
        <taxon>Sinorhizobium/Ensifer group</taxon>
        <taxon>Sinorhizobium</taxon>
    </lineage>
</organism>
<dbReference type="SUPFAM" id="SSF140931">
    <property type="entry name" value="Fic-like"/>
    <property type="match status" value="1"/>
</dbReference>
<proteinExistence type="predicted"/>
<dbReference type="InterPro" id="IPR040198">
    <property type="entry name" value="Fido_containing"/>
</dbReference>
<feature type="active site" evidence="1">
    <location>
        <position position="132"/>
    </location>
</feature>
<dbReference type="Gene3D" id="1.10.3290.10">
    <property type="entry name" value="Fido-like domain"/>
    <property type="match status" value="1"/>
</dbReference>
<dbReference type="PANTHER" id="PTHR13504:SF38">
    <property type="entry name" value="FIDO DOMAIN-CONTAINING PROTEIN"/>
    <property type="match status" value="1"/>
</dbReference>
<evidence type="ECO:0000256" key="2">
    <source>
        <dbReference type="PIRSR" id="PIRSR640198-2"/>
    </source>
</evidence>
<dbReference type="Proteomes" id="UP000237511">
    <property type="component" value="Unassembled WGS sequence"/>
</dbReference>
<dbReference type="RefSeq" id="WP_097526771.1">
    <property type="nucleotide sequence ID" value="NZ_LODU01000001.1"/>
</dbReference>
<gene>
    <name evidence="4" type="ORF">ATY31_00340</name>
</gene>
<reference evidence="4 5" key="1">
    <citation type="journal article" date="2014" name="Syst. Appl. Microbiol.">
        <title>Microsymbionts of Phaseolus vulgaris in acid and alkaline soils of Mexico.</title>
        <authorList>
            <person name="Verastegui-Valdes M.M."/>
            <person name="Zhang Y.J."/>
            <person name="Rivera-Orduna F.N."/>
            <person name="Cheng H.P."/>
            <person name="Sui X.H."/>
            <person name="Wang E.T."/>
        </authorList>
    </citation>
    <scope>NUCLEOTIDE SEQUENCE [LARGE SCALE GENOMIC DNA]</scope>
    <source>
        <strain evidence="4 5">FG01</strain>
    </source>
</reference>
<evidence type="ECO:0000256" key="1">
    <source>
        <dbReference type="PIRSR" id="PIRSR640198-1"/>
    </source>
</evidence>
<sequence>MTDGTRRHSVATEAYLIKDANERAEAEARNGLLQFDVACKMIVDAIEKGSAWKLRLSMFLALHREALQGISNYAGSFRPAAVEIQGSRHKPVDAYQVPELIEDLCEYVNNNWESKTAIHLASYVMWRLNWIHPFSDGNGRTSRMVSYLVLCVKEGLLLPGRNTIPDQIVDNRGPYFEALEAADAAIENGELDLSKMEDLIESMLAVQLASVMESASGKHYL</sequence>
<comment type="caution">
    <text evidence="4">The sequence shown here is derived from an EMBL/GenBank/DDBJ whole genome shotgun (WGS) entry which is preliminary data.</text>
</comment>
<protein>
    <submittedName>
        <fullName evidence="4">Cell filamentation protein Fic</fullName>
    </submittedName>
</protein>
<keyword evidence="2" id="KW-0547">Nucleotide-binding</keyword>
<evidence type="ECO:0000313" key="4">
    <source>
        <dbReference type="EMBL" id="POH35721.1"/>
    </source>
</evidence>
<evidence type="ECO:0000313" key="5">
    <source>
        <dbReference type="Proteomes" id="UP000237511"/>
    </source>
</evidence>
<accession>A0A2S3YVS6</accession>
<evidence type="ECO:0000259" key="3">
    <source>
        <dbReference type="PROSITE" id="PS51459"/>
    </source>
</evidence>
<dbReference type="EMBL" id="LODU01000001">
    <property type="protein sequence ID" value="POH35721.1"/>
    <property type="molecule type" value="Genomic_DNA"/>
</dbReference>
<feature type="binding site" evidence="2">
    <location>
        <begin position="136"/>
        <end position="143"/>
    </location>
    <ligand>
        <name>ATP</name>
        <dbReference type="ChEBI" id="CHEBI:30616"/>
    </ligand>
</feature>
<dbReference type="InterPro" id="IPR003812">
    <property type="entry name" value="Fido"/>
</dbReference>
<dbReference type="GO" id="GO:0005524">
    <property type="term" value="F:ATP binding"/>
    <property type="evidence" value="ECO:0007669"/>
    <property type="project" value="UniProtKB-KW"/>
</dbReference>
<dbReference type="PANTHER" id="PTHR13504">
    <property type="entry name" value="FIDO DOMAIN-CONTAINING PROTEIN DDB_G0283145"/>
    <property type="match status" value="1"/>
</dbReference>
<feature type="domain" description="Fido" evidence="3">
    <location>
        <begin position="54"/>
        <end position="202"/>
    </location>
</feature>
<dbReference type="AlphaFoldDB" id="A0A2S3YVS6"/>
<keyword evidence="2" id="KW-0067">ATP-binding</keyword>
<name>A0A2S3YVS6_9HYPH</name>